<accession>A0A5N5NAR4</accession>
<evidence type="ECO:0000313" key="1">
    <source>
        <dbReference type="EMBL" id="KAB5564158.1"/>
    </source>
</evidence>
<organism evidence="1 2">
    <name type="scientific">Salix brachista</name>
    <dbReference type="NCBI Taxonomy" id="2182728"/>
    <lineage>
        <taxon>Eukaryota</taxon>
        <taxon>Viridiplantae</taxon>
        <taxon>Streptophyta</taxon>
        <taxon>Embryophyta</taxon>
        <taxon>Tracheophyta</taxon>
        <taxon>Spermatophyta</taxon>
        <taxon>Magnoliopsida</taxon>
        <taxon>eudicotyledons</taxon>
        <taxon>Gunneridae</taxon>
        <taxon>Pentapetalae</taxon>
        <taxon>rosids</taxon>
        <taxon>fabids</taxon>
        <taxon>Malpighiales</taxon>
        <taxon>Salicaceae</taxon>
        <taxon>Saliceae</taxon>
        <taxon>Salix</taxon>
    </lineage>
</organism>
<dbReference type="AlphaFoldDB" id="A0A5N5NAR4"/>
<keyword evidence="2" id="KW-1185">Reference proteome</keyword>
<reference evidence="2" key="1">
    <citation type="journal article" date="2019" name="Gigascience">
        <title>De novo genome assembly of the endangered Acer yangbiense, a plant species with extremely small populations endemic to Yunnan Province, China.</title>
        <authorList>
            <person name="Yang J."/>
            <person name="Wariss H.M."/>
            <person name="Tao L."/>
            <person name="Zhang R."/>
            <person name="Yun Q."/>
            <person name="Hollingsworth P."/>
            <person name="Dao Z."/>
            <person name="Luo G."/>
            <person name="Guo H."/>
            <person name="Ma Y."/>
            <person name="Sun W."/>
        </authorList>
    </citation>
    <scope>NUCLEOTIDE SEQUENCE [LARGE SCALE GENOMIC DNA]</scope>
    <source>
        <strain evidence="2">cv. br00</strain>
    </source>
</reference>
<protein>
    <submittedName>
        <fullName evidence="1">Uncharacterized protein</fullName>
    </submittedName>
</protein>
<sequence>MFNPLRSLARERQEKRIAKATATMKELNAHLISCFAVMDFLYCRDWISTGFLELLFTLLLVLESQPHLVTIVRPIAGSYATCKLESEENEGEVGKISPVAGESSSVGGDICDSMDMSYVSKNDATELSSFIGGEHGCRRWQFWEHGSVVVLRRCCSSRVLSRGRLCAGIVCDNGGISKNSSKFVSEEE</sequence>
<gene>
    <name evidence="1" type="ORF">DKX38_004212</name>
</gene>
<proteinExistence type="predicted"/>
<name>A0A5N5NAR4_9ROSI</name>
<dbReference type="Proteomes" id="UP000326939">
    <property type="component" value="Chromosome 3"/>
</dbReference>
<dbReference type="EMBL" id="VDCV01000003">
    <property type="protein sequence ID" value="KAB5564158.1"/>
    <property type="molecule type" value="Genomic_DNA"/>
</dbReference>
<evidence type="ECO:0000313" key="2">
    <source>
        <dbReference type="Proteomes" id="UP000326939"/>
    </source>
</evidence>
<comment type="caution">
    <text evidence="1">The sequence shown here is derived from an EMBL/GenBank/DDBJ whole genome shotgun (WGS) entry which is preliminary data.</text>
</comment>